<organism evidence="7 8">
    <name type="scientific">Lactobacillus iners DSM 13335</name>
    <dbReference type="NCBI Taxonomy" id="525328"/>
    <lineage>
        <taxon>Bacteria</taxon>
        <taxon>Bacillati</taxon>
        <taxon>Bacillota</taxon>
        <taxon>Bacilli</taxon>
        <taxon>Lactobacillales</taxon>
        <taxon>Lactobacillaceae</taxon>
        <taxon>Lactobacillus</taxon>
    </lineage>
</organism>
<keyword evidence="4" id="KW-0804">Transcription</keyword>
<comment type="caution">
    <text evidence="7">The sequence shown here is derived from an EMBL/GenBank/DDBJ whole genome shotgun (WGS) entry which is preliminary data.</text>
</comment>
<evidence type="ECO:0000313" key="8">
    <source>
        <dbReference type="Proteomes" id="UP000004115"/>
    </source>
</evidence>
<dbReference type="PANTHER" id="PTHR34294:SF5">
    <property type="entry name" value="CENTRAL GLYCOLYTIC GENES REGULATOR"/>
    <property type="match status" value="1"/>
</dbReference>
<dbReference type="HOGENOM" id="CLU_054506_2_0_9"/>
<reference evidence="7 8" key="1">
    <citation type="submission" date="2009-09" db="EMBL/GenBank/DDBJ databases">
        <authorList>
            <person name="Qin X."/>
            <person name="Bachman B."/>
            <person name="Battles P."/>
            <person name="Bell A."/>
            <person name="Bess C."/>
            <person name="Bickham C."/>
            <person name="Chaboub L."/>
            <person name="Chen D."/>
            <person name="Coyle M."/>
            <person name="Deiros D.R."/>
            <person name="Dinh H."/>
            <person name="Forbes L."/>
            <person name="Fowler G."/>
            <person name="Francisco L."/>
            <person name="Fu Q."/>
            <person name="Gubbala S."/>
            <person name="Hale W."/>
            <person name="Han Y."/>
            <person name="Hemphill L."/>
            <person name="Highlander S.K."/>
            <person name="Hirani K."/>
            <person name="Hogues M."/>
            <person name="Jackson L."/>
            <person name="Jakkamsetti A."/>
            <person name="Javaid M."/>
            <person name="Jiang H."/>
            <person name="Korchina V."/>
            <person name="Kovar C."/>
            <person name="Lara F."/>
            <person name="Lee S."/>
            <person name="Mata R."/>
            <person name="Mathew T."/>
            <person name="Moen C."/>
            <person name="Morales K."/>
            <person name="Munidasa M."/>
            <person name="Nazareth L."/>
            <person name="Ngo R."/>
            <person name="Nguyen L."/>
            <person name="Okwuonu G."/>
            <person name="Ongeri F."/>
            <person name="Patil S."/>
            <person name="Petrosino J."/>
            <person name="Pham C."/>
            <person name="Pham P."/>
            <person name="Pu L.-L."/>
            <person name="Puazo M."/>
            <person name="Raj R."/>
            <person name="Reid J."/>
            <person name="Rouhana J."/>
            <person name="Saada N."/>
            <person name="Shang Y."/>
            <person name="Simmons D."/>
            <person name="Thornton R."/>
            <person name="Warren J."/>
            <person name="Weissenberger G."/>
            <person name="Zhang J."/>
            <person name="Zhang L."/>
            <person name="Zhou C."/>
            <person name="Zhu D."/>
            <person name="Muzny D."/>
            <person name="Worley K."/>
            <person name="Gibbs R."/>
        </authorList>
    </citation>
    <scope>NUCLEOTIDE SEQUENCE [LARGE SCALE GENOMIC DNA]</scope>
    <source>
        <strain evidence="7 8">DSM 13335</strain>
    </source>
</reference>
<keyword evidence="3" id="KW-0238">DNA-binding</keyword>
<dbReference type="Gene3D" id="3.40.50.1360">
    <property type="match status" value="1"/>
</dbReference>
<dbReference type="EMBL" id="ACLN01000004">
    <property type="protein sequence ID" value="EEW52258.1"/>
    <property type="molecule type" value="Genomic_DNA"/>
</dbReference>
<dbReference type="GO" id="GO:0030246">
    <property type="term" value="F:carbohydrate binding"/>
    <property type="evidence" value="ECO:0007669"/>
    <property type="project" value="InterPro"/>
</dbReference>
<feature type="domain" description="Sugar-binding" evidence="5">
    <location>
        <begin position="102"/>
        <end position="352"/>
    </location>
</feature>
<gene>
    <name evidence="7" type="primary">cggR</name>
    <name evidence="7" type="ORF">HMPREF0520_0579</name>
</gene>
<dbReference type="InterPro" id="IPR048715">
    <property type="entry name" value="CggR_N"/>
</dbReference>
<evidence type="ECO:0000313" key="7">
    <source>
        <dbReference type="EMBL" id="EEW52258.1"/>
    </source>
</evidence>
<dbReference type="InterPro" id="IPR036388">
    <property type="entry name" value="WH-like_DNA-bd_sf"/>
</dbReference>
<keyword evidence="2" id="KW-0805">Transcription regulation</keyword>
<evidence type="ECO:0000256" key="4">
    <source>
        <dbReference type="ARBA" id="ARBA00023163"/>
    </source>
</evidence>
<dbReference type="InterPro" id="IPR037171">
    <property type="entry name" value="NagB/RpiA_transferase-like"/>
</dbReference>
<dbReference type="SUPFAM" id="SSF100950">
    <property type="entry name" value="NagB/RpiA/CoA transferase-like"/>
    <property type="match status" value="1"/>
</dbReference>
<evidence type="ECO:0000259" key="5">
    <source>
        <dbReference type="Pfam" id="PF04198"/>
    </source>
</evidence>
<keyword evidence="8" id="KW-1185">Reference proteome</keyword>
<dbReference type="PANTHER" id="PTHR34294">
    <property type="entry name" value="TRANSCRIPTIONAL REGULATOR-RELATED"/>
    <property type="match status" value="1"/>
</dbReference>
<sequence length="355" mass="38930">MGQTVTHAKGASMDSDLTLLQSLVPDVFKIIRQRFLVLEQISLLAPVGRRVVAKKLGLSERNIRTETDYLKQLHLIEINSSGMVLTEKGEITLKELAPLIDRIFNASKTELQLASKLGIDRVIIVPGNADLQDRVWALMGEQLSAALDLLLPLGKDIITVSGGKTVANVTKHLSKRLSRYRDILFVPGRGALGDDVELQSNTIAQAVASKVGGRFSGLYLPENLPSEAINALMQDPMISNTFTSIYNSDAVIHGIGLADNMARKRGFDAFTRSKLMDKGAVAECFGYFFDHNGHLVDRVPRVGFQLEVLDKIPHVFALAAGELKAPAIIAYMHHAPKQTWLITDEGASNKVLREN</sequence>
<evidence type="ECO:0000256" key="1">
    <source>
        <dbReference type="ARBA" id="ARBA00010466"/>
    </source>
</evidence>
<comment type="similarity">
    <text evidence="1">Belongs to the SorC transcriptional regulatory family.</text>
</comment>
<name>C8PBV9_9LACO</name>
<proteinExistence type="inferred from homology"/>
<dbReference type="InterPro" id="IPR051054">
    <property type="entry name" value="SorC_transcr_regulators"/>
</dbReference>
<dbReference type="Proteomes" id="UP000004115">
    <property type="component" value="Unassembled WGS sequence"/>
</dbReference>
<dbReference type="Pfam" id="PF04198">
    <property type="entry name" value="Sugar-bind"/>
    <property type="match status" value="1"/>
</dbReference>
<evidence type="ECO:0000259" key="6">
    <source>
        <dbReference type="Pfam" id="PF21715"/>
    </source>
</evidence>
<dbReference type="SUPFAM" id="SSF46785">
    <property type="entry name" value="Winged helix' DNA-binding domain"/>
    <property type="match status" value="1"/>
</dbReference>
<accession>C8PBV9</accession>
<dbReference type="Pfam" id="PF21715">
    <property type="entry name" value="CggR_N"/>
    <property type="match status" value="1"/>
</dbReference>
<dbReference type="InterPro" id="IPR036390">
    <property type="entry name" value="WH_DNA-bd_sf"/>
</dbReference>
<protein>
    <submittedName>
        <fullName evidence="7">Putative sugar-binding domain protein</fullName>
    </submittedName>
</protein>
<evidence type="ECO:0000256" key="3">
    <source>
        <dbReference type="ARBA" id="ARBA00023125"/>
    </source>
</evidence>
<dbReference type="InterPro" id="IPR007324">
    <property type="entry name" value="Sugar-bd_dom_put"/>
</dbReference>
<evidence type="ECO:0000256" key="2">
    <source>
        <dbReference type="ARBA" id="ARBA00023015"/>
    </source>
</evidence>
<dbReference type="GO" id="GO:0003677">
    <property type="term" value="F:DNA binding"/>
    <property type="evidence" value="ECO:0007669"/>
    <property type="project" value="UniProtKB-KW"/>
</dbReference>
<dbReference type="AlphaFoldDB" id="C8PBV9"/>
<feature type="domain" description="CggR N-terminal DNA binding" evidence="6">
    <location>
        <begin position="30"/>
        <end position="99"/>
    </location>
</feature>
<dbReference type="Gene3D" id="1.10.10.10">
    <property type="entry name" value="Winged helix-like DNA-binding domain superfamily/Winged helix DNA-binding domain"/>
    <property type="match status" value="1"/>
</dbReference>